<dbReference type="GO" id="GO:0055085">
    <property type="term" value="P:transmembrane transport"/>
    <property type="evidence" value="ECO:0007669"/>
    <property type="project" value="InterPro"/>
</dbReference>
<dbReference type="PANTHER" id="PTHR43744:SF12">
    <property type="entry name" value="ABC TRANSPORTER PERMEASE PROTEIN MG189-RELATED"/>
    <property type="match status" value="1"/>
</dbReference>
<evidence type="ECO:0000256" key="3">
    <source>
        <dbReference type="ARBA" id="ARBA00022475"/>
    </source>
</evidence>
<sequence>MGNMMRKRQKKSNRRIESKRAVIGKNIISVILVIYTFLSIFLIGNTILSSFKTKQDLINNTIGFPKEFTMNNFKIVLGDDGFLRYFFNSIFLVGVSLMLLVIVASMVAYGLAQYRFKSRKFLQTYFLVGLMFPIQLGILPLYIMLSRLHLTNNLLGLALIYTANMSFPVFVFTKFFNELPESLIESARIDGAGEFQIFKSIITPISKPVIATVGLLNFVTIWNDFYLPLVFLTKASVRTLTLGVYSYTANFLANWNKVFAAATVALIPVIIIYFLFSDQIVAGLTGGAVKG</sequence>
<keyword evidence="2 7" id="KW-0813">Transport</keyword>
<feature type="domain" description="ABC transmembrane type-1" evidence="8">
    <location>
        <begin position="86"/>
        <end position="276"/>
    </location>
</feature>
<gene>
    <name evidence="9" type="primary">araQ_70</name>
    <name evidence="9" type="ORF">DSM106044_04714</name>
</gene>
<keyword evidence="10" id="KW-1185">Reference proteome</keyword>
<keyword evidence="3" id="KW-1003">Cell membrane</keyword>
<dbReference type="Pfam" id="PF00528">
    <property type="entry name" value="BPD_transp_1"/>
    <property type="match status" value="1"/>
</dbReference>
<keyword evidence="5 7" id="KW-1133">Transmembrane helix</keyword>
<protein>
    <submittedName>
        <fullName evidence="9">L-arabinose transport system permease protein AraQ</fullName>
    </submittedName>
</protein>
<evidence type="ECO:0000313" key="9">
    <source>
        <dbReference type="EMBL" id="TLC98486.1"/>
    </source>
</evidence>
<feature type="transmembrane region" description="Helical" evidence="7">
    <location>
        <begin position="124"/>
        <end position="143"/>
    </location>
</feature>
<comment type="subcellular location">
    <subcellularLocation>
        <location evidence="1 7">Cell membrane</location>
        <topology evidence="1 7">Multi-pass membrane protein</topology>
    </subcellularLocation>
</comment>
<dbReference type="OrthoDB" id="9794684at2"/>
<dbReference type="Proteomes" id="UP000306509">
    <property type="component" value="Unassembled WGS sequence"/>
</dbReference>
<comment type="caution">
    <text evidence="9">The sequence shown here is derived from an EMBL/GenBank/DDBJ whole genome shotgun (WGS) entry which is preliminary data.</text>
</comment>
<comment type="similarity">
    <text evidence="7">Belongs to the binding-protein-dependent transport system permease family.</text>
</comment>
<accession>A0A4U8Q1M5</accession>
<feature type="transmembrane region" description="Helical" evidence="7">
    <location>
        <begin position="21"/>
        <end position="43"/>
    </location>
</feature>
<feature type="transmembrane region" description="Helical" evidence="7">
    <location>
        <begin position="155"/>
        <end position="176"/>
    </location>
</feature>
<dbReference type="InterPro" id="IPR035906">
    <property type="entry name" value="MetI-like_sf"/>
</dbReference>
<evidence type="ECO:0000256" key="4">
    <source>
        <dbReference type="ARBA" id="ARBA00022692"/>
    </source>
</evidence>
<evidence type="ECO:0000256" key="5">
    <source>
        <dbReference type="ARBA" id="ARBA00022989"/>
    </source>
</evidence>
<dbReference type="SUPFAM" id="SSF161098">
    <property type="entry name" value="MetI-like"/>
    <property type="match status" value="1"/>
</dbReference>
<dbReference type="Gene3D" id="1.10.3720.10">
    <property type="entry name" value="MetI-like"/>
    <property type="match status" value="1"/>
</dbReference>
<reference evidence="9 10" key="1">
    <citation type="journal article" date="2019" name="Anaerobe">
        <title>Detection of Robinsoniella peoriensis in multiple bone samples of a trauma patient.</title>
        <authorList>
            <person name="Schrottner P."/>
            <person name="Hartwich K."/>
            <person name="Bunk B."/>
            <person name="Schober I."/>
            <person name="Helbig S."/>
            <person name="Rudolph W.W."/>
            <person name="Gunzer F."/>
        </authorList>
    </citation>
    <scope>NUCLEOTIDE SEQUENCE [LARGE SCALE GENOMIC DNA]</scope>
    <source>
        <strain evidence="9 10">DSM 106044</strain>
    </source>
</reference>
<keyword evidence="4 7" id="KW-0812">Transmembrane</keyword>
<dbReference type="PROSITE" id="PS50928">
    <property type="entry name" value="ABC_TM1"/>
    <property type="match status" value="1"/>
</dbReference>
<name>A0A4U8Q1M5_9FIRM</name>
<proteinExistence type="inferred from homology"/>
<evidence type="ECO:0000259" key="8">
    <source>
        <dbReference type="PROSITE" id="PS50928"/>
    </source>
</evidence>
<dbReference type="AlphaFoldDB" id="A0A4U8Q1M5"/>
<organism evidence="9 10">
    <name type="scientific">Robinsoniella peoriensis</name>
    <dbReference type="NCBI Taxonomy" id="180332"/>
    <lineage>
        <taxon>Bacteria</taxon>
        <taxon>Bacillati</taxon>
        <taxon>Bacillota</taxon>
        <taxon>Clostridia</taxon>
        <taxon>Lachnospirales</taxon>
        <taxon>Lachnospiraceae</taxon>
        <taxon>Robinsoniella</taxon>
    </lineage>
</organism>
<feature type="transmembrane region" description="Helical" evidence="7">
    <location>
        <begin position="85"/>
        <end position="112"/>
    </location>
</feature>
<evidence type="ECO:0000256" key="1">
    <source>
        <dbReference type="ARBA" id="ARBA00004651"/>
    </source>
</evidence>
<evidence type="ECO:0000256" key="7">
    <source>
        <dbReference type="RuleBase" id="RU363032"/>
    </source>
</evidence>
<feature type="transmembrane region" description="Helical" evidence="7">
    <location>
        <begin position="225"/>
        <end position="246"/>
    </location>
</feature>
<feature type="transmembrane region" description="Helical" evidence="7">
    <location>
        <begin position="258"/>
        <end position="276"/>
    </location>
</feature>
<evidence type="ECO:0000256" key="2">
    <source>
        <dbReference type="ARBA" id="ARBA00022448"/>
    </source>
</evidence>
<evidence type="ECO:0000256" key="6">
    <source>
        <dbReference type="ARBA" id="ARBA00023136"/>
    </source>
</evidence>
<dbReference type="CDD" id="cd06261">
    <property type="entry name" value="TM_PBP2"/>
    <property type="match status" value="1"/>
</dbReference>
<keyword evidence="6 7" id="KW-0472">Membrane</keyword>
<dbReference type="EMBL" id="QGQD01000093">
    <property type="protein sequence ID" value="TLC98486.1"/>
    <property type="molecule type" value="Genomic_DNA"/>
</dbReference>
<dbReference type="RefSeq" id="WP_027296696.1">
    <property type="nucleotide sequence ID" value="NZ_CABMJZ010000070.1"/>
</dbReference>
<dbReference type="GO" id="GO:0005886">
    <property type="term" value="C:plasma membrane"/>
    <property type="evidence" value="ECO:0007669"/>
    <property type="project" value="UniProtKB-SubCell"/>
</dbReference>
<evidence type="ECO:0000313" key="10">
    <source>
        <dbReference type="Proteomes" id="UP000306509"/>
    </source>
</evidence>
<dbReference type="InterPro" id="IPR000515">
    <property type="entry name" value="MetI-like"/>
</dbReference>
<dbReference type="PANTHER" id="PTHR43744">
    <property type="entry name" value="ABC TRANSPORTER PERMEASE PROTEIN MG189-RELATED-RELATED"/>
    <property type="match status" value="1"/>
</dbReference>
<dbReference type="STRING" id="180332.GCA_000797495_01989"/>
<feature type="transmembrane region" description="Helical" evidence="7">
    <location>
        <begin position="197"/>
        <end position="219"/>
    </location>
</feature>